<comment type="caution">
    <text evidence="1">The sequence shown here is derived from an EMBL/GenBank/DDBJ whole genome shotgun (WGS) entry which is preliminary data.</text>
</comment>
<dbReference type="EMBL" id="JARKHS020029399">
    <property type="protein sequence ID" value="KAK8763358.1"/>
    <property type="molecule type" value="Genomic_DNA"/>
</dbReference>
<feature type="non-terminal residue" evidence="1">
    <location>
        <position position="1"/>
    </location>
</feature>
<gene>
    <name evidence="1" type="ORF">V5799_034031</name>
</gene>
<proteinExistence type="predicted"/>
<dbReference type="AlphaFoldDB" id="A0AAQ4DLL8"/>
<protein>
    <submittedName>
        <fullName evidence="1">Uncharacterized protein</fullName>
    </submittedName>
</protein>
<reference evidence="1 2" key="1">
    <citation type="journal article" date="2023" name="Arcadia Sci">
        <title>De novo assembly of a long-read Amblyomma americanum tick genome.</title>
        <authorList>
            <person name="Chou S."/>
            <person name="Poskanzer K.E."/>
            <person name="Rollins M."/>
            <person name="Thuy-Boun P.S."/>
        </authorList>
    </citation>
    <scope>NUCLEOTIDE SEQUENCE [LARGE SCALE GENOMIC DNA]</scope>
    <source>
        <strain evidence="1">F_SG_1</strain>
        <tissue evidence="1">Salivary glands</tissue>
    </source>
</reference>
<organism evidence="1 2">
    <name type="scientific">Amblyomma americanum</name>
    <name type="common">Lone star tick</name>
    <dbReference type="NCBI Taxonomy" id="6943"/>
    <lineage>
        <taxon>Eukaryota</taxon>
        <taxon>Metazoa</taxon>
        <taxon>Ecdysozoa</taxon>
        <taxon>Arthropoda</taxon>
        <taxon>Chelicerata</taxon>
        <taxon>Arachnida</taxon>
        <taxon>Acari</taxon>
        <taxon>Parasitiformes</taxon>
        <taxon>Ixodida</taxon>
        <taxon>Ixodoidea</taxon>
        <taxon>Ixodidae</taxon>
        <taxon>Amblyomminae</taxon>
        <taxon>Amblyomma</taxon>
    </lineage>
</organism>
<name>A0AAQ4DLL8_AMBAM</name>
<dbReference type="Proteomes" id="UP001321473">
    <property type="component" value="Unassembled WGS sequence"/>
</dbReference>
<accession>A0AAQ4DLL8</accession>
<sequence length="68" mass="8075">QEQKNFLTVSIRSPCSPYIYDYEDDSDIPYCKELTLVQKRAILLAVQQCHNYYGDGLREDERLRFLGR</sequence>
<evidence type="ECO:0000313" key="2">
    <source>
        <dbReference type="Proteomes" id="UP001321473"/>
    </source>
</evidence>
<keyword evidence="2" id="KW-1185">Reference proteome</keyword>
<evidence type="ECO:0000313" key="1">
    <source>
        <dbReference type="EMBL" id="KAK8763358.1"/>
    </source>
</evidence>